<evidence type="ECO:0000256" key="20">
    <source>
        <dbReference type="PIRSR" id="PIRSR605150-2"/>
    </source>
</evidence>
<evidence type="ECO:0000256" key="10">
    <source>
        <dbReference type="ARBA" id="ARBA00022771"/>
    </source>
</evidence>
<feature type="binding site" evidence="20">
    <location>
        <position position="275"/>
    </location>
    <ligand>
        <name>UDP-alpha-D-glucose</name>
        <dbReference type="ChEBI" id="CHEBI:58885"/>
    </ligand>
</feature>
<evidence type="ECO:0000256" key="14">
    <source>
        <dbReference type="ARBA" id="ARBA00023054"/>
    </source>
</evidence>
<evidence type="ECO:0000256" key="11">
    <source>
        <dbReference type="ARBA" id="ARBA00022833"/>
    </source>
</evidence>
<keyword evidence="10 22" id="KW-0863">Zinc-finger</keyword>
<dbReference type="Gene3D" id="3.90.550.10">
    <property type="entry name" value="Spore Coat Polysaccharide Biosynthesis Protein SpsA, Chain A"/>
    <property type="match status" value="1"/>
</dbReference>
<feature type="binding site" evidence="20">
    <location>
        <position position="305"/>
    </location>
    <ligand>
        <name>UDP-alpha-D-glucose</name>
        <dbReference type="ChEBI" id="CHEBI:58885"/>
    </ligand>
</feature>
<feature type="active site" evidence="19">
    <location>
        <position position="305"/>
    </location>
</feature>
<dbReference type="SUPFAM" id="SSF53448">
    <property type="entry name" value="Nucleotide-diphospho-sugar transferases"/>
    <property type="match status" value="1"/>
</dbReference>
<feature type="compositionally biased region" description="Acidic residues" evidence="23">
    <location>
        <begin position="88"/>
        <end position="97"/>
    </location>
</feature>
<feature type="binding site" evidence="20">
    <location>
        <position position="446"/>
    </location>
    <ligand>
        <name>UDP-alpha-D-glucose</name>
        <dbReference type="ChEBI" id="CHEBI:58885"/>
    </ligand>
</feature>
<evidence type="ECO:0000256" key="22">
    <source>
        <dbReference type="RuleBase" id="RU361116"/>
    </source>
</evidence>
<dbReference type="eggNOG" id="ENOG502QQGG">
    <property type="taxonomic scope" value="Eukaryota"/>
</dbReference>
<feature type="binding site" evidence="20">
    <location>
        <position position="276"/>
    </location>
    <ligand>
        <name>UDP-alpha-D-glucose</name>
        <dbReference type="ChEBI" id="CHEBI:58885"/>
    </ligand>
</feature>
<dbReference type="HOGENOM" id="CLU_001418_0_1_1"/>
<keyword evidence="6 22" id="KW-0328">Glycosyltransferase</keyword>
<keyword evidence="8 22" id="KW-0812">Transmembrane</keyword>
<evidence type="ECO:0000256" key="9">
    <source>
        <dbReference type="ARBA" id="ARBA00022723"/>
    </source>
</evidence>
<feature type="transmembrane region" description="Helical" evidence="22">
    <location>
        <begin position="795"/>
        <end position="813"/>
    </location>
</feature>
<evidence type="ECO:0000256" key="1">
    <source>
        <dbReference type="ARBA" id="ARBA00001936"/>
    </source>
</evidence>
<dbReference type="EnsemblPlants" id="KQL11361">
    <property type="protein sequence ID" value="KQL11361"/>
    <property type="gene ID" value="SETIT_005779mg"/>
</dbReference>
<evidence type="ECO:0000256" key="3">
    <source>
        <dbReference type="ARBA" id="ARBA00004768"/>
    </source>
</evidence>
<evidence type="ECO:0000256" key="17">
    <source>
        <dbReference type="ARBA" id="ARBA00023316"/>
    </source>
</evidence>
<accession>K3XV22</accession>
<keyword evidence="5 22" id="KW-1003">Cell membrane</keyword>
<dbReference type="InterPro" id="IPR027934">
    <property type="entry name" value="CES_Znf_RING"/>
</dbReference>
<evidence type="ECO:0000256" key="15">
    <source>
        <dbReference type="ARBA" id="ARBA00023136"/>
    </source>
</evidence>
<dbReference type="AlphaFoldDB" id="K3XV22"/>
<keyword evidence="9 22" id="KW-0479">Metal-binding</keyword>
<organism evidence="25 26">
    <name type="scientific">Setaria italica</name>
    <name type="common">Foxtail millet</name>
    <name type="synonym">Panicum italicum</name>
    <dbReference type="NCBI Taxonomy" id="4555"/>
    <lineage>
        <taxon>Eukaryota</taxon>
        <taxon>Viridiplantae</taxon>
        <taxon>Streptophyta</taxon>
        <taxon>Embryophyta</taxon>
        <taxon>Tracheophyta</taxon>
        <taxon>Spermatophyta</taxon>
        <taxon>Magnoliopsida</taxon>
        <taxon>Liliopsida</taxon>
        <taxon>Poales</taxon>
        <taxon>Poaceae</taxon>
        <taxon>PACMAD clade</taxon>
        <taxon>Panicoideae</taxon>
        <taxon>Panicodae</taxon>
        <taxon>Paniceae</taxon>
        <taxon>Cenchrinae</taxon>
        <taxon>Setaria</taxon>
    </lineage>
</organism>
<comment type="catalytic activity">
    <reaction evidence="18 22">
        <text>[(1-&gt;4)-beta-D-glucosyl](n) + UDP-alpha-D-glucose = [(1-&gt;4)-beta-D-glucosyl](n+1) + UDP + H(+)</text>
        <dbReference type="Rhea" id="RHEA:19929"/>
        <dbReference type="Rhea" id="RHEA-COMP:10033"/>
        <dbReference type="Rhea" id="RHEA-COMP:10034"/>
        <dbReference type="ChEBI" id="CHEBI:15378"/>
        <dbReference type="ChEBI" id="CHEBI:18246"/>
        <dbReference type="ChEBI" id="CHEBI:58223"/>
        <dbReference type="ChEBI" id="CHEBI:58885"/>
        <dbReference type="EC" id="2.4.1.12"/>
    </reaction>
</comment>
<dbReference type="GO" id="GO:0016760">
    <property type="term" value="F:cellulose synthase (UDP-forming) activity"/>
    <property type="evidence" value="ECO:0007669"/>
    <property type="project" value="UniProtKB-EC"/>
</dbReference>
<comment type="cofactor">
    <cofactor evidence="22">
        <name>Zn(2+)</name>
        <dbReference type="ChEBI" id="CHEBI:29105"/>
    </cofactor>
    <text evidence="22">Binds 2 Zn(2+) ions per subunit.</text>
</comment>
<dbReference type="GO" id="GO:0009833">
    <property type="term" value="P:plant-type primary cell wall biogenesis"/>
    <property type="evidence" value="ECO:0000318"/>
    <property type="project" value="GO_Central"/>
</dbReference>
<evidence type="ECO:0000313" key="26">
    <source>
        <dbReference type="Proteomes" id="UP000004995"/>
    </source>
</evidence>
<keyword evidence="12 22" id="KW-0135">Cellulose biosynthesis</keyword>
<dbReference type="GO" id="GO:0005886">
    <property type="term" value="C:plasma membrane"/>
    <property type="evidence" value="ECO:0000318"/>
    <property type="project" value="GO_Central"/>
</dbReference>
<reference evidence="25" key="2">
    <citation type="submission" date="2018-08" db="UniProtKB">
        <authorList>
            <consortium name="EnsemblPlants"/>
        </authorList>
    </citation>
    <scope>IDENTIFICATION</scope>
    <source>
        <strain evidence="25">Yugu1</strain>
    </source>
</reference>
<feature type="binding site" evidence="21">
    <location>
        <position position="471"/>
    </location>
    <ligand>
        <name>Mn(2+)</name>
        <dbReference type="ChEBI" id="CHEBI:29035"/>
    </ligand>
</feature>
<feature type="transmembrane region" description="Helical" evidence="22">
    <location>
        <begin position="184"/>
        <end position="204"/>
    </location>
</feature>
<dbReference type="PANTHER" id="PTHR13301">
    <property type="entry name" value="X-BOX TRANSCRIPTION FACTOR-RELATED"/>
    <property type="match status" value="1"/>
</dbReference>
<dbReference type="FunFam" id="3.90.550.10:FF:000001">
    <property type="entry name" value="Cellulose synthase"/>
    <property type="match status" value="1"/>
</dbReference>
<feature type="transmembrane region" description="Helical" evidence="22">
    <location>
        <begin position="946"/>
        <end position="966"/>
    </location>
</feature>
<evidence type="ECO:0000256" key="8">
    <source>
        <dbReference type="ARBA" id="ARBA00022692"/>
    </source>
</evidence>
<evidence type="ECO:0000259" key="24">
    <source>
        <dbReference type="Pfam" id="PF14569"/>
    </source>
</evidence>
<dbReference type="Pfam" id="PF03552">
    <property type="entry name" value="Cellulose_synt"/>
    <property type="match status" value="1"/>
</dbReference>
<comment type="similarity">
    <text evidence="4 22">Belongs to the glycosyltransferase 2 family. Plant cellulose synthase subfamily.</text>
</comment>
<dbReference type="GO" id="GO:0016759">
    <property type="term" value="F:cellulose synthase activity"/>
    <property type="evidence" value="ECO:0000318"/>
    <property type="project" value="GO_Central"/>
</dbReference>
<evidence type="ECO:0000313" key="25">
    <source>
        <dbReference type="EnsemblPlants" id="KQL11361"/>
    </source>
</evidence>
<feature type="region of interest" description="Disordered" evidence="23">
    <location>
        <begin position="78"/>
        <end position="97"/>
    </location>
</feature>
<feature type="binding site" evidence="21">
    <location>
        <position position="447"/>
    </location>
    <ligand>
        <name>Mn(2+)</name>
        <dbReference type="ChEBI" id="CHEBI:29035"/>
    </ligand>
</feature>
<evidence type="ECO:0000256" key="12">
    <source>
        <dbReference type="ARBA" id="ARBA00022916"/>
    </source>
</evidence>
<dbReference type="GO" id="GO:0030244">
    <property type="term" value="P:cellulose biosynthetic process"/>
    <property type="evidence" value="ECO:0000318"/>
    <property type="project" value="GO_Central"/>
</dbReference>
<dbReference type="Gramene" id="KQL11361">
    <property type="protein sequence ID" value="KQL11361"/>
    <property type="gene ID" value="SETIT_005779mg"/>
</dbReference>
<dbReference type="STRING" id="4555.K3XV22"/>
<keyword evidence="14" id="KW-0175">Coiled coil</keyword>
<feature type="active site" evidence="19">
    <location>
        <position position="686"/>
    </location>
</feature>
<proteinExistence type="inferred from homology"/>
<evidence type="ECO:0000256" key="7">
    <source>
        <dbReference type="ARBA" id="ARBA00022679"/>
    </source>
</evidence>
<keyword evidence="16" id="KW-0464">Manganese</keyword>
<dbReference type="InParanoid" id="K3XV22"/>
<evidence type="ECO:0000256" key="13">
    <source>
        <dbReference type="ARBA" id="ARBA00022989"/>
    </source>
</evidence>
<dbReference type="UniPathway" id="UPA00695"/>
<feature type="transmembrane region" description="Helical" evidence="22">
    <location>
        <begin position="211"/>
        <end position="230"/>
    </location>
</feature>
<dbReference type="SUPFAM" id="SSF57850">
    <property type="entry name" value="RING/U-box"/>
    <property type="match status" value="1"/>
</dbReference>
<dbReference type="GO" id="GO:0008270">
    <property type="term" value="F:zinc ion binding"/>
    <property type="evidence" value="ECO:0007669"/>
    <property type="project" value="UniProtKB-KW"/>
</dbReference>
<dbReference type="Gene3D" id="3.30.40.10">
    <property type="entry name" value="Zinc/RING finger domain, C3HC4 (zinc finger)"/>
    <property type="match status" value="1"/>
</dbReference>
<evidence type="ECO:0000256" key="2">
    <source>
        <dbReference type="ARBA" id="ARBA00004651"/>
    </source>
</evidence>
<evidence type="ECO:0000256" key="6">
    <source>
        <dbReference type="ARBA" id="ARBA00022676"/>
    </source>
</evidence>
<evidence type="ECO:0000256" key="23">
    <source>
        <dbReference type="SAM" id="MobiDB-lite"/>
    </source>
</evidence>
<dbReference type="Proteomes" id="UP000004995">
    <property type="component" value="Unassembled WGS sequence"/>
</dbReference>
<comment type="subcellular location">
    <subcellularLocation>
        <location evidence="2 22">Cell membrane</location>
        <topology evidence="2 22">Multi-pass membrane protein</topology>
    </subcellularLocation>
</comment>
<keyword evidence="13 22" id="KW-1133">Transmembrane helix</keyword>
<dbReference type="InterPro" id="IPR005150">
    <property type="entry name" value="Cellulose_synth"/>
</dbReference>
<keyword evidence="17 22" id="KW-0961">Cell wall biogenesis/degradation</keyword>
<comment type="cofactor">
    <cofactor evidence="1">
        <name>Mn(2+)</name>
        <dbReference type="ChEBI" id="CHEBI:29035"/>
    </cofactor>
</comment>
<reference evidence="26" key="1">
    <citation type="journal article" date="2012" name="Nat. Biotechnol.">
        <title>Reference genome sequence of the model plant Setaria.</title>
        <authorList>
            <person name="Bennetzen J.L."/>
            <person name="Schmutz J."/>
            <person name="Wang H."/>
            <person name="Percifield R."/>
            <person name="Hawkins J."/>
            <person name="Pontaroli A.C."/>
            <person name="Estep M."/>
            <person name="Feng L."/>
            <person name="Vaughn J.N."/>
            <person name="Grimwood J."/>
            <person name="Jenkins J."/>
            <person name="Barry K."/>
            <person name="Lindquist E."/>
            <person name="Hellsten U."/>
            <person name="Deshpande S."/>
            <person name="Wang X."/>
            <person name="Wu X."/>
            <person name="Mitros T."/>
            <person name="Triplett J."/>
            <person name="Yang X."/>
            <person name="Ye C.Y."/>
            <person name="Mauro-Herrera M."/>
            <person name="Wang L."/>
            <person name="Li P."/>
            <person name="Sharma M."/>
            <person name="Sharma R."/>
            <person name="Ronald P.C."/>
            <person name="Panaud O."/>
            <person name="Kellogg E.A."/>
            <person name="Brutnell T.P."/>
            <person name="Doust A.N."/>
            <person name="Tuskan G.A."/>
            <person name="Rokhsar D."/>
            <person name="Devos K.M."/>
        </authorList>
    </citation>
    <scope>NUCLEOTIDE SEQUENCE [LARGE SCALE GENOMIC DNA]</scope>
    <source>
        <strain evidence="26">cv. Yugu1</strain>
    </source>
</reference>
<feature type="transmembrane region" description="Helical" evidence="22">
    <location>
        <begin position="764"/>
        <end position="783"/>
    </location>
</feature>
<evidence type="ECO:0000256" key="18">
    <source>
        <dbReference type="ARBA" id="ARBA00048682"/>
    </source>
</evidence>
<protein>
    <recommendedName>
        <fullName evidence="22">Cellulose synthase</fullName>
        <ecNumber evidence="22">2.4.1.12</ecNumber>
    </recommendedName>
</protein>
<evidence type="ECO:0000256" key="19">
    <source>
        <dbReference type="PIRSR" id="PIRSR605150-1"/>
    </source>
</evidence>
<evidence type="ECO:0000256" key="5">
    <source>
        <dbReference type="ARBA" id="ARBA00022475"/>
    </source>
</evidence>
<keyword evidence="26" id="KW-1185">Reference proteome</keyword>
<keyword evidence="15 22" id="KW-0472">Membrane</keyword>
<feature type="binding site" evidence="20">
    <location>
        <position position="269"/>
    </location>
    <ligand>
        <name>UDP-alpha-D-glucose</name>
        <dbReference type="ChEBI" id="CHEBI:58885"/>
    </ligand>
</feature>
<evidence type="ECO:0000256" key="21">
    <source>
        <dbReference type="PIRSR" id="PIRSR605150-3"/>
    </source>
</evidence>
<dbReference type="Pfam" id="PF14569">
    <property type="entry name" value="zf-UDP"/>
    <property type="match status" value="1"/>
</dbReference>
<dbReference type="GO" id="GO:0071555">
    <property type="term" value="P:cell wall organization"/>
    <property type="evidence" value="ECO:0007669"/>
    <property type="project" value="UniProtKB-KW"/>
</dbReference>
<dbReference type="OMA" id="CGLECET"/>
<dbReference type="InterPro" id="IPR029044">
    <property type="entry name" value="Nucleotide-diphossugar_trans"/>
</dbReference>
<sequence length="986" mass="112655">MDAGGLGFLVAGSRREFVVLNVDDFSKICGDDIDILQEENEYFVACNECAFPVCRTCYEYERQEGSQVCPRCKTRYKRHKGSPRVHGDEEEEGSDDIESEFASIRTRPINPNRDLALYGYGSVAWKNRVEWKRKQQHKMQKVSSDGEGSDLNDFDSDRDTPRCAESKQQLSRKLPIPSSKINPYRIVIILRLAILALFFHYRILNPVHDAYWLWLTSVICEIWFAFSWILDQFPKWYPIKRETYLDRLSLRYEKEGKPSELAPIDIFVSTVDPMKEPPLITANTVLSILAVDYPVDKVCCYVSDDGAEMLTFEALTETCLFARKWVPFCKKHKIEPRAPEWYFAQKIDYLREKVHPEFVRERRAMKREYEEFKVRINAVVANSHKVPEGGWSLPEGGPWHGNNVRDHAGMVQVITGHDCVMDDAGNKLPWLIYVSREKRPGYDHHKKAGALNALLRTSAVLSNAPFVLNVDCDHYMNNSKALREAMCFLMDPVLGEKICYVQFPQRFDGIDQHDRYSNHNVVFFDINMKGLDGIQGPIYVGTGCVFRRHALYGYDAPTATKPPSKTCNCWPISCCLCCGSKRKCLKAKKKQENQKKMKCRDASKQVHPLEVTGGENAALVPQEKFEKRFGQSHAFLASTLLENGEGCRFDMLKSLDDCIHVLSCGYENKTQWGKEVGWIYGSVTEDILTGFKMHCHGWRSVYCMPRRPAFKGSAPINLTDRLHQVLRWALGSVEIFLSKHCPIWYGYRCGLKPLERLSYINSVIYPWTSIPLIIYCALPAFCLLSGKFMVPEMNIYSSILFIALFVSIAATSILEMQWGGVRIDDWWRNEQFWVIGGVSSHLFALCQGLLKVLGGVDTKFRVTLKGGDTNDFSELYEFKWTWLLVPPMTLLLLNVVGILAGVSKAITDGYESWGPLLGKLFFSFWVILHLHPFLKGVMGKQDRVPTIIVVFSVLLAAIFSLLWVRVNPFTVKFDGPVLEVCGLECE</sequence>
<feature type="domain" description="Cellulose synthase RING-type zinc finger" evidence="24">
    <location>
        <begin position="26"/>
        <end position="92"/>
    </location>
</feature>
<evidence type="ECO:0000256" key="16">
    <source>
        <dbReference type="ARBA" id="ARBA00023211"/>
    </source>
</evidence>
<dbReference type="EMBL" id="AGNK02002604">
    <property type="status" value="NOT_ANNOTATED_CDS"/>
    <property type="molecule type" value="Genomic_DNA"/>
</dbReference>
<feature type="compositionally biased region" description="Basic and acidic residues" evidence="23">
    <location>
        <begin position="155"/>
        <end position="165"/>
    </location>
</feature>
<keyword evidence="11 22" id="KW-0862">Zinc</keyword>
<feature type="transmembrane region" description="Helical" evidence="22">
    <location>
        <begin position="833"/>
        <end position="853"/>
    </location>
</feature>
<keyword evidence="7 22" id="KW-0808">Transferase</keyword>
<evidence type="ECO:0000256" key="4">
    <source>
        <dbReference type="ARBA" id="ARBA00007548"/>
    </source>
</evidence>
<comment type="pathway">
    <text evidence="3 22">Glycan metabolism; plant cellulose biosynthesis.</text>
</comment>
<name>K3XV22_SETIT</name>
<dbReference type="InterPro" id="IPR013083">
    <property type="entry name" value="Znf_RING/FYVE/PHD"/>
</dbReference>
<feature type="transmembrane region" description="Helical" evidence="22">
    <location>
        <begin position="880"/>
        <end position="901"/>
    </location>
</feature>
<dbReference type="EC" id="2.4.1.12" evidence="22"/>
<feature type="transmembrane region" description="Helical" evidence="22">
    <location>
        <begin position="913"/>
        <end position="934"/>
    </location>
</feature>
<feature type="region of interest" description="Disordered" evidence="23">
    <location>
        <begin position="136"/>
        <end position="169"/>
    </location>
</feature>